<feature type="transmembrane region" description="Helical" evidence="1">
    <location>
        <begin position="105"/>
        <end position="130"/>
    </location>
</feature>
<feature type="transmembrane region" description="Helical" evidence="1">
    <location>
        <begin position="174"/>
        <end position="191"/>
    </location>
</feature>
<evidence type="ECO:0000313" key="2">
    <source>
        <dbReference type="EMBL" id="PSL00223.1"/>
    </source>
</evidence>
<gene>
    <name evidence="2" type="ORF">CLV63_102350</name>
</gene>
<keyword evidence="1" id="KW-0812">Transmembrane</keyword>
<protein>
    <submittedName>
        <fullName evidence="2">ABC-2 type transport system permease protein</fullName>
    </submittedName>
</protein>
<accession>A0A2P8DSN1</accession>
<dbReference type="EMBL" id="PYGA01000002">
    <property type="protein sequence ID" value="PSL00223.1"/>
    <property type="molecule type" value="Genomic_DNA"/>
</dbReference>
<dbReference type="AlphaFoldDB" id="A0A2P8DSN1"/>
<reference evidence="2 3" key="1">
    <citation type="submission" date="2018-03" db="EMBL/GenBank/DDBJ databases">
        <title>Genomic Encyclopedia of Archaeal and Bacterial Type Strains, Phase II (KMG-II): from individual species to whole genera.</title>
        <authorList>
            <person name="Goeker M."/>
        </authorList>
    </citation>
    <scope>NUCLEOTIDE SEQUENCE [LARGE SCALE GENOMIC DNA]</scope>
    <source>
        <strain evidence="2 3">DSM 45312</strain>
    </source>
</reference>
<proteinExistence type="predicted"/>
<keyword evidence="3" id="KW-1185">Reference proteome</keyword>
<evidence type="ECO:0000313" key="3">
    <source>
        <dbReference type="Proteomes" id="UP000240542"/>
    </source>
</evidence>
<feature type="transmembrane region" description="Helical" evidence="1">
    <location>
        <begin position="142"/>
        <end position="167"/>
    </location>
</feature>
<dbReference type="Proteomes" id="UP000240542">
    <property type="component" value="Unassembled WGS sequence"/>
</dbReference>
<comment type="caution">
    <text evidence="2">The sequence shown here is derived from an EMBL/GenBank/DDBJ whole genome shotgun (WGS) entry which is preliminary data.</text>
</comment>
<organism evidence="2 3">
    <name type="scientific">Murinocardiopsis flavida</name>
    <dbReference type="NCBI Taxonomy" id="645275"/>
    <lineage>
        <taxon>Bacteria</taxon>
        <taxon>Bacillati</taxon>
        <taxon>Actinomycetota</taxon>
        <taxon>Actinomycetes</taxon>
        <taxon>Streptosporangiales</taxon>
        <taxon>Nocardiopsidaceae</taxon>
        <taxon>Murinocardiopsis</taxon>
    </lineage>
</organism>
<feature type="transmembrane region" description="Helical" evidence="1">
    <location>
        <begin position="56"/>
        <end position="76"/>
    </location>
</feature>
<feature type="transmembrane region" description="Helical" evidence="1">
    <location>
        <begin position="26"/>
        <end position="44"/>
    </location>
</feature>
<keyword evidence="1" id="KW-1133">Transmembrane helix</keyword>
<dbReference type="RefSeq" id="WP_106581560.1">
    <property type="nucleotide sequence ID" value="NZ_PYGA01000002.1"/>
</dbReference>
<evidence type="ECO:0000256" key="1">
    <source>
        <dbReference type="SAM" id="Phobius"/>
    </source>
</evidence>
<sequence length="263" mass="26354">MTLSSLVPGVVGTLRYEARMAIRQRALWYAVVPLALLALAASWHPPAEIADPVRHVGGATLVTGLLCTFGIGVVLADRVARGLGPGMGDLIAAAPCPAWTRLPAVLAASLGVALAVPLLVVLVCAVPAAVADGGARPLAAAAAAFATVLVPGAAALAALACLLGLVLPMALARIATAGIWLWSTIASPQLLPMPTPTGTLLSPVGGYPAAAWFGERSVWADRGLPGLLSPAPGTGTALANLAVLAAFTALFLTLAGLIAARRR</sequence>
<dbReference type="OrthoDB" id="3430054at2"/>
<feature type="transmembrane region" description="Helical" evidence="1">
    <location>
        <begin position="237"/>
        <end position="260"/>
    </location>
</feature>
<name>A0A2P8DSN1_9ACTN</name>
<keyword evidence="1" id="KW-0472">Membrane</keyword>